<organism evidence="1 4">
    <name type="scientific">Mycobacterium persicum</name>
    <dbReference type="NCBI Taxonomy" id="1487726"/>
    <lineage>
        <taxon>Bacteria</taxon>
        <taxon>Bacillati</taxon>
        <taxon>Actinomycetota</taxon>
        <taxon>Actinomycetes</taxon>
        <taxon>Mycobacteriales</taxon>
        <taxon>Mycobacteriaceae</taxon>
        <taxon>Mycobacterium</taxon>
    </lineage>
</organism>
<protein>
    <submittedName>
        <fullName evidence="1">Uncharacterized protein</fullName>
    </submittedName>
</protein>
<dbReference type="EMBL" id="UPHM01000110">
    <property type="protein sequence ID" value="VAZ97906.1"/>
    <property type="molecule type" value="Genomic_DNA"/>
</dbReference>
<reference evidence="3 4" key="1">
    <citation type="submission" date="2018-09" db="EMBL/GenBank/DDBJ databases">
        <authorList>
            <person name="Tagini F."/>
        </authorList>
    </citation>
    <scope>NUCLEOTIDE SEQUENCE [LARGE SCALE GENOMIC DNA]</scope>
    <source>
        <strain evidence="2 3">MK4</strain>
        <strain evidence="1 4">MK42</strain>
    </source>
</reference>
<evidence type="ECO:0000313" key="1">
    <source>
        <dbReference type="EMBL" id="VAZ85255.1"/>
    </source>
</evidence>
<accession>A0AB38UXY6</accession>
<dbReference type="Proteomes" id="UP000279331">
    <property type="component" value="Unassembled WGS sequence"/>
</dbReference>
<comment type="caution">
    <text evidence="1">The sequence shown here is derived from an EMBL/GenBank/DDBJ whole genome shotgun (WGS) entry which is preliminary data.</text>
</comment>
<gene>
    <name evidence="1" type="ORF">LAUMK42_04089</name>
    <name evidence="2" type="ORF">LAUMK4_04015</name>
</gene>
<sequence length="256" mass="28438">MSQSIDVPPVTGDVAGSIEEFRSDAASGIAVLDSRWALALEFEAPYVLDRLLSEGVVDTRCQAQELFSEAKKYLVLCELSPDTAIGMYSGLVDAAWHAFILFTAEYIEYGQRFFGHYLAHSPAVVESRPSVGAGHSRGRLRRKATFLDFRCRYETLFQRPLPDVWYDERCICPSRRMIREGRVGPLSLTRHDGCVELRRPNGASLVSVNELAYPALQFILATGAFYVRELPGELTDEEKVGLTQALARCGAVRIAA</sequence>
<dbReference type="AlphaFoldDB" id="A0AB38UXY6"/>
<dbReference type="Proteomes" id="UP000271464">
    <property type="component" value="Unassembled WGS sequence"/>
</dbReference>
<proteinExistence type="predicted"/>
<evidence type="ECO:0000313" key="3">
    <source>
        <dbReference type="Proteomes" id="UP000271464"/>
    </source>
</evidence>
<evidence type="ECO:0000313" key="4">
    <source>
        <dbReference type="Proteomes" id="UP000279331"/>
    </source>
</evidence>
<name>A0AB38UXY6_9MYCO</name>
<evidence type="ECO:0000313" key="2">
    <source>
        <dbReference type="EMBL" id="VAZ97906.1"/>
    </source>
</evidence>
<dbReference type="EMBL" id="UPHL01000118">
    <property type="protein sequence ID" value="VAZ85255.1"/>
    <property type="molecule type" value="Genomic_DNA"/>
</dbReference>
<keyword evidence="3" id="KW-1185">Reference proteome</keyword>